<dbReference type="AlphaFoldDB" id="A0A149UT10"/>
<proteinExistence type="predicted"/>
<accession>A0A149UT10</accession>
<dbReference type="EMBL" id="LHZX01000194">
    <property type="protein sequence ID" value="KXV71072.1"/>
    <property type="molecule type" value="Genomic_DNA"/>
</dbReference>
<evidence type="ECO:0000313" key="2">
    <source>
        <dbReference type="Proteomes" id="UP000075377"/>
    </source>
</evidence>
<evidence type="ECO:0000313" key="1">
    <source>
        <dbReference type="EMBL" id="KXV71072.1"/>
    </source>
</evidence>
<comment type="caution">
    <text evidence="1">The sequence shown here is derived from an EMBL/GenBank/DDBJ whole genome shotgun (WGS) entry which is preliminary data.</text>
</comment>
<reference evidence="1 2" key="1">
    <citation type="submission" date="2015-06" db="EMBL/GenBank/DDBJ databases">
        <title>Improved classification and identification of acetic acid bacteria using matrix-assisted laser desorption/ionization time-of-flight mass spectrometry; Gluconobacter nephelii and Gluconobacter uchimurae are later heterotypic synonyms of Gluconobacter japonicus and Gluconobacter oxydans, respectively.</title>
        <authorList>
            <person name="Li L."/>
            <person name="Cleenwerck I."/>
            <person name="De Vuyst L."/>
            <person name="Vandamme P."/>
        </authorList>
    </citation>
    <scope>NUCLEOTIDE SEQUENCE [LARGE SCALE GENOMIC DNA]</scope>
    <source>
        <strain evidence="1 2">LMG 1699</strain>
    </source>
</reference>
<gene>
    <name evidence="1" type="ORF">AD951_01910</name>
</gene>
<protein>
    <submittedName>
        <fullName evidence="1">Uncharacterized protein</fullName>
    </submittedName>
</protein>
<name>A0A149UT10_9PROT</name>
<sequence>MEVTMTEMFAAVRVQKIKGIRNLQSIEAHGRREDDASKSRVDATMTSRNLAWSCADGNPLGVVAAFRKRKADTGAGEYKNAPVGLHVMCIVSHEWVSGAGDMHDPNNPRNKALFDEARSWGDKTFGKGAVVAARMDMDERGGGVVDLVVVPVATFKQRGKEKTQISVNKAYESAFGGGRVYGKMQDSWSAHAQRTLSTDLRRGKAKADTQRQHVHADIIRPALQRAEAAENAAKAWRKDAEKWRARSDVMQKQIGDQQAVIEKQ</sequence>
<dbReference type="Gene3D" id="3.30.930.30">
    <property type="match status" value="1"/>
</dbReference>
<organism evidence="1 2">
    <name type="scientific">Acetobacter malorum</name>
    <dbReference type="NCBI Taxonomy" id="178901"/>
    <lineage>
        <taxon>Bacteria</taxon>
        <taxon>Pseudomonadati</taxon>
        <taxon>Pseudomonadota</taxon>
        <taxon>Alphaproteobacteria</taxon>
        <taxon>Acetobacterales</taxon>
        <taxon>Acetobacteraceae</taxon>
        <taxon>Acetobacter</taxon>
    </lineage>
</organism>
<feature type="non-terminal residue" evidence="1">
    <location>
        <position position="264"/>
    </location>
</feature>
<dbReference type="Proteomes" id="UP000075377">
    <property type="component" value="Unassembled WGS sequence"/>
</dbReference>